<name>A0A8H5SXQ6_FUSCI</name>
<organism evidence="2 3">
    <name type="scientific">Fusarium circinatum</name>
    <name type="common">Pitch canker fungus</name>
    <name type="synonym">Gibberella circinata</name>
    <dbReference type="NCBI Taxonomy" id="48490"/>
    <lineage>
        <taxon>Eukaryota</taxon>
        <taxon>Fungi</taxon>
        <taxon>Dikarya</taxon>
        <taxon>Ascomycota</taxon>
        <taxon>Pezizomycotina</taxon>
        <taxon>Sordariomycetes</taxon>
        <taxon>Hypocreomycetidae</taxon>
        <taxon>Hypocreales</taxon>
        <taxon>Nectriaceae</taxon>
        <taxon>Fusarium</taxon>
        <taxon>Fusarium fujikuroi species complex</taxon>
    </lineage>
</organism>
<accession>A0A8H5SXQ6</accession>
<feature type="region of interest" description="Disordered" evidence="1">
    <location>
        <begin position="289"/>
        <end position="316"/>
    </location>
</feature>
<feature type="region of interest" description="Disordered" evidence="1">
    <location>
        <begin position="24"/>
        <end position="47"/>
    </location>
</feature>
<evidence type="ECO:0000256" key="1">
    <source>
        <dbReference type="SAM" id="MobiDB-lite"/>
    </source>
</evidence>
<dbReference type="EMBL" id="JAAQPE010000567">
    <property type="protein sequence ID" value="KAF5658829.1"/>
    <property type="molecule type" value="Genomic_DNA"/>
</dbReference>
<evidence type="ECO:0000313" key="3">
    <source>
        <dbReference type="Proteomes" id="UP000572754"/>
    </source>
</evidence>
<sequence length="316" mass="35570">NNNNNSSNSNQPEILSAVSKGSTRFNPRAASLPDQRGQSLVTEQSSVTKKPKVSVRRAILLPGTSIRPRRCPENIDTIRFPFPISSERIDTLEEVVNKRLDKLESFAINTNACAKNAREVLDNDTVVLHLRGLAQVILFEAQSLNQATLAQIVAEVQATNARMALKATTRCYHHVIVRSEARKRKKGHTQSACLDKFEYEKALREEGISLAHIGIENHVNPLKEQIADLKGRLIVAEASVGSLKEQLIETNKATNNASKEVTKLKEELGLNQVKLDICIEWITKEDIERTKKKDKRDKKKEQKRAQPEEEVQEQKQ</sequence>
<proteinExistence type="predicted"/>
<dbReference type="Proteomes" id="UP000572754">
    <property type="component" value="Unassembled WGS sequence"/>
</dbReference>
<reference evidence="2 3" key="2">
    <citation type="submission" date="2020-05" db="EMBL/GenBank/DDBJ databases">
        <title>Identification and distribution of gene clusters putatively required for synthesis of sphingolipid metabolism inhibitors in phylogenetically diverse species of the filamentous fungus Fusarium.</title>
        <authorList>
            <person name="Kim H.-S."/>
            <person name="Busman M."/>
            <person name="Brown D.W."/>
            <person name="Divon H."/>
            <person name="Uhlig S."/>
            <person name="Proctor R.H."/>
        </authorList>
    </citation>
    <scope>NUCLEOTIDE SEQUENCE [LARGE SCALE GENOMIC DNA]</scope>
    <source>
        <strain evidence="2 3">NRRL 25331</strain>
    </source>
</reference>
<keyword evidence="3" id="KW-1185">Reference proteome</keyword>
<feature type="compositionally biased region" description="Polar residues" evidence="1">
    <location>
        <begin position="36"/>
        <end position="47"/>
    </location>
</feature>
<comment type="caution">
    <text evidence="2">The sequence shown here is derived from an EMBL/GenBank/DDBJ whole genome shotgun (WGS) entry which is preliminary data.</text>
</comment>
<gene>
    <name evidence="2" type="ORF">FCIRC_12702</name>
</gene>
<dbReference type="AlphaFoldDB" id="A0A8H5SXQ6"/>
<evidence type="ECO:0000313" key="2">
    <source>
        <dbReference type="EMBL" id="KAF5658829.1"/>
    </source>
</evidence>
<protein>
    <submittedName>
        <fullName evidence="2">Uncharacterized protein</fullName>
    </submittedName>
</protein>
<feature type="non-terminal residue" evidence="2">
    <location>
        <position position="1"/>
    </location>
</feature>
<reference evidence="3" key="1">
    <citation type="journal article" date="2020" name="BMC Genomics">
        <title>Correction to: Identification and distribution of gene clusters required for synthesis of sphingolipid metabolism inhibitors in diverse species of the filamentous fungus Fusarium.</title>
        <authorList>
            <person name="Kim H.S."/>
            <person name="Lohmar J.M."/>
            <person name="Busman M."/>
            <person name="Brown D.W."/>
            <person name="Naumann T.A."/>
            <person name="Divon H.H."/>
            <person name="Lysoe E."/>
            <person name="Uhlig S."/>
            <person name="Proctor R.H."/>
        </authorList>
    </citation>
    <scope>NUCLEOTIDE SEQUENCE [LARGE SCALE GENOMIC DNA]</scope>
    <source>
        <strain evidence="3">NRRL 25331</strain>
    </source>
</reference>
<feature type="compositionally biased region" description="Basic and acidic residues" evidence="1">
    <location>
        <begin position="299"/>
        <end position="316"/>
    </location>
</feature>